<proteinExistence type="predicted"/>
<evidence type="ECO:0000313" key="2">
    <source>
        <dbReference type="Proteomes" id="UP001298681"/>
    </source>
</evidence>
<keyword evidence="2" id="KW-1185">Reference proteome</keyword>
<gene>
    <name evidence="1" type="ORF">L0P57_04285</name>
</gene>
<dbReference type="GO" id="GO:0016746">
    <property type="term" value="F:acyltransferase activity"/>
    <property type="evidence" value="ECO:0007669"/>
    <property type="project" value="UniProtKB-KW"/>
</dbReference>
<keyword evidence="1" id="KW-0418">Kinase</keyword>
<protein>
    <submittedName>
        <fullName evidence="1">CotH kinase family protein</fullName>
    </submittedName>
</protein>
<name>A0ABS9MH79_9FIRM</name>
<dbReference type="EMBL" id="JAKNHQ010000004">
    <property type="protein sequence ID" value="MCG4610155.1"/>
    <property type="molecule type" value="Genomic_DNA"/>
</dbReference>
<dbReference type="InterPro" id="IPR014867">
    <property type="entry name" value="Spore_coat_CotH_CotH2/3/7"/>
</dbReference>
<keyword evidence="1" id="KW-0808">Transferase</keyword>
<dbReference type="Proteomes" id="UP001298681">
    <property type="component" value="Unassembled WGS sequence"/>
</dbReference>
<dbReference type="PANTHER" id="PTHR40050:SF1">
    <property type="entry name" value="INNER SPORE COAT PROTEIN H"/>
    <property type="match status" value="1"/>
</dbReference>
<keyword evidence="1" id="KW-0012">Acyltransferase</keyword>
<dbReference type="RefSeq" id="WP_237966530.1">
    <property type="nucleotide sequence ID" value="NZ_JAKNHQ010000004.1"/>
</dbReference>
<dbReference type="GO" id="GO:0016301">
    <property type="term" value="F:kinase activity"/>
    <property type="evidence" value="ECO:0007669"/>
    <property type="project" value="UniProtKB-KW"/>
</dbReference>
<dbReference type="Pfam" id="PF08757">
    <property type="entry name" value="CotH"/>
    <property type="match status" value="1"/>
</dbReference>
<evidence type="ECO:0000313" key="1">
    <source>
        <dbReference type="EMBL" id="MCG4610155.1"/>
    </source>
</evidence>
<comment type="caution">
    <text evidence="1">The sequence shown here is derived from an EMBL/GenBank/DDBJ whole genome shotgun (WGS) entry which is preliminary data.</text>
</comment>
<sequence length="360" mass="40758">MTKHPYTDVVCWVLVALTLLAAVVFVNADQLGITISRTEMPYVEKLFDTNMVHSIDIVVDEDDWQNLLDNAQEKEYITCSIVIDGTALNNVGIRTKGNSSLSQVTTDRYSFKVEFDHYDDAQNYYGLDKLCLNNLIQDNTYLKDYICYDMFRSIGVAAPLCSYTTLTVNGTYFGFYMAVEGIEEAFAERNFGSDYGLLYKPDSMNGQGGGMSNSDDTKLLYLGDDYDSYSHIFDNATFSITDADKDRLIASIKQLNEGANLEEVLDIDAVIRYFVVHNFVLNGDSYTGNMIHNYYLYEDDGVLSMIPWDYNLAFGGFSSGGDATSLVNYPIDDPLLSGQMEDRPMLSWIFEEDTYLERYH</sequence>
<organism evidence="1 2">
    <name type="scientific">Anaeromassilibacillus senegalensis</name>
    <dbReference type="NCBI Taxonomy" id="1673717"/>
    <lineage>
        <taxon>Bacteria</taxon>
        <taxon>Bacillati</taxon>
        <taxon>Bacillota</taxon>
        <taxon>Clostridia</taxon>
        <taxon>Eubacteriales</taxon>
        <taxon>Acutalibacteraceae</taxon>
        <taxon>Anaeromassilibacillus</taxon>
    </lineage>
</organism>
<accession>A0ABS9MH79</accession>
<reference evidence="1 2" key="1">
    <citation type="submission" date="2022-01" db="EMBL/GenBank/DDBJ databases">
        <title>Collection of gut derived symbiotic bacterial strains cultured from healthy donors.</title>
        <authorList>
            <person name="Lin H."/>
            <person name="Kohout C."/>
            <person name="Waligurski E."/>
            <person name="Pamer E.G."/>
        </authorList>
    </citation>
    <scope>NUCLEOTIDE SEQUENCE [LARGE SCALE GENOMIC DNA]</scope>
    <source>
        <strain evidence="1 2">DFI.7.58</strain>
    </source>
</reference>
<dbReference type="PANTHER" id="PTHR40050">
    <property type="entry name" value="INNER SPORE COAT PROTEIN H"/>
    <property type="match status" value="1"/>
</dbReference>